<evidence type="ECO:0000313" key="1">
    <source>
        <dbReference type="EMBL" id="JAH22805.1"/>
    </source>
</evidence>
<dbReference type="EMBL" id="GBXM01085772">
    <property type="protein sequence ID" value="JAH22805.1"/>
    <property type="molecule type" value="Transcribed_RNA"/>
</dbReference>
<proteinExistence type="predicted"/>
<sequence>MRCYMGLQYWSNIAVHCAGFCQLAQEQLITVGSPCLITLV</sequence>
<reference evidence="1" key="2">
    <citation type="journal article" date="2015" name="Fish Shellfish Immunol.">
        <title>Early steps in the European eel (Anguilla anguilla)-Vibrio vulnificus interaction in the gills: Role of the RtxA13 toxin.</title>
        <authorList>
            <person name="Callol A."/>
            <person name="Pajuelo D."/>
            <person name="Ebbesson L."/>
            <person name="Teles M."/>
            <person name="MacKenzie S."/>
            <person name="Amaro C."/>
        </authorList>
    </citation>
    <scope>NUCLEOTIDE SEQUENCE</scope>
</reference>
<organism evidence="1">
    <name type="scientific">Anguilla anguilla</name>
    <name type="common">European freshwater eel</name>
    <name type="synonym">Muraena anguilla</name>
    <dbReference type="NCBI Taxonomy" id="7936"/>
    <lineage>
        <taxon>Eukaryota</taxon>
        <taxon>Metazoa</taxon>
        <taxon>Chordata</taxon>
        <taxon>Craniata</taxon>
        <taxon>Vertebrata</taxon>
        <taxon>Euteleostomi</taxon>
        <taxon>Actinopterygii</taxon>
        <taxon>Neopterygii</taxon>
        <taxon>Teleostei</taxon>
        <taxon>Anguilliformes</taxon>
        <taxon>Anguillidae</taxon>
        <taxon>Anguilla</taxon>
    </lineage>
</organism>
<reference evidence="1" key="1">
    <citation type="submission" date="2014-11" db="EMBL/GenBank/DDBJ databases">
        <authorList>
            <person name="Amaro Gonzalez C."/>
        </authorList>
    </citation>
    <scope>NUCLEOTIDE SEQUENCE</scope>
</reference>
<dbReference type="AlphaFoldDB" id="A0A0E9R2X9"/>
<accession>A0A0E9R2X9</accession>
<name>A0A0E9R2X9_ANGAN</name>
<protein>
    <submittedName>
        <fullName evidence="1">Uncharacterized protein</fullName>
    </submittedName>
</protein>